<comment type="caution">
    <text evidence="7">The sequence shown here is derived from an EMBL/GenBank/DDBJ whole genome shotgun (WGS) entry which is preliminary data.</text>
</comment>
<dbReference type="EMBL" id="QDEB01095398">
    <property type="protein sequence ID" value="RZC32676.1"/>
    <property type="molecule type" value="Genomic_DNA"/>
</dbReference>
<feature type="non-terminal residue" evidence="7">
    <location>
        <position position="1"/>
    </location>
</feature>
<dbReference type="OrthoDB" id="10253869at2759"/>
<keyword evidence="3" id="KW-0436">Ligase</keyword>
<dbReference type="GO" id="GO:0016405">
    <property type="term" value="F:CoA-ligase activity"/>
    <property type="evidence" value="ECO:0007669"/>
    <property type="project" value="TreeGrafter"/>
</dbReference>
<feature type="domain" description="AMP-dependent synthetase/ligase" evidence="5">
    <location>
        <begin position="153"/>
        <end position="310"/>
    </location>
</feature>
<comment type="subcellular location">
    <subcellularLocation>
        <location evidence="1">Peroxisome</location>
    </subcellularLocation>
</comment>
<proteinExistence type="inferred from homology"/>
<dbReference type="PANTHER" id="PTHR24096">
    <property type="entry name" value="LONG-CHAIN-FATTY-ACID--COA LIGASE"/>
    <property type="match status" value="1"/>
</dbReference>
<dbReference type="Gene3D" id="3.40.50.12780">
    <property type="entry name" value="N-terminal domain of ligase-like"/>
    <property type="match status" value="2"/>
</dbReference>
<feature type="domain" description="AMP-binding enzyme C-terminal" evidence="6">
    <location>
        <begin position="360"/>
        <end position="435"/>
    </location>
</feature>
<feature type="domain" description="AMP-dependent synthetase/ligase" evidence="5">
    <location>
        <begin position="6"/>
        <end position="145"/>
    </location>
</feature>
<evidence type="ECO:0000256" key="2">
    <source>
        <dbReference type="ARBA" id="ARBA00006432"/>
    </source>
</evidence>
<dbReference type="Gene3D" id="3.30.300.30">
    <property type="match status" value="1"/>
</dbReference>
<dbReference type="SUPFAM" id="SSF56801">
    <property type="entry name" value="Acetyl-CoA synthetase-like"/>
    <property type="match status" value="1"/>
</dbReference>
<dbReference type="PANTHER" id="PTHR24096:SF149">
    <property type="entry name" value="AMP-BINDING DOMAIN-CONTAINING PROTEIN-RELATED"/>
    <property type="match status" value="1"/>
</dbReference>
<dbReference type="AlphaFoldDB" id="A0A482VJ74"/>
<evidence type="ECO:0000313" key="8">
    <source>
        <dbReference type="Proteomes" id="UP000292052"/>
    </source>
</evidence>
<dbReference type="Pfam" id="PF13193">
    <property type="entry name" value="AMP-binding_C"/>
    <property type="match status" value="1"/>
</dbReference>
<evidence type="ECO:0000259" key="6">
    <source>
        <dbReference type="Pfam" id="PF13193"/>
    </source>
</evidence>
<evidence type="ECO:0000256" key="3">
    <source>
        <dbReference type="ARBA" id="ARBA00022598"/>
    </source>
</evidence>
<evidence type="ECO:0000313" key="7">
    <source>
        <dbReference type="EMBL" id="RZC32676.1"/>
    </source>
</evidence>
<keyword evidence="4" id="KW-0576">Peroxisome</keyword>
<dbReference type="GO" id="GO:0005777">
    <property type="term" value="C:peroxisome"/>
    <property type="evidence" value="ECO:0007669"/>
    <property type="project" value="UniProtKB-SubCell"/>
</dbReference>
<dbReference type="InterPro" id="IPR045851">
    <property type="entry name" value="AMP-bd_C_sf"/>
</dbReference>
<dbReference type="InterPro" id="IPR025110">
    <property type="entry name" value="AMP-bd_C"/>
</dbReference>
<evidence type="ECO:0000259" key="5">
    <source>
        <dbReference type="Pfam" id="PF00501"/>
    </source>
</evidence>
<reference evidence="7 8" key="1">
    <citation type="submission" date="2017-03" db="EMBL/GenBank/DDBJ databases">
        <title>Genome of the blue death feigning beetle - Asbolus verrucosus.</title>
        <authorList>
            <person name="Rider S.D."/>
        </authorList>
    </citation>
    <scope>NUCLEOTIDE SEQUENCE [LARGE SCALE GENOMIC DNA]</scope>
    <source>
        <strain evidence="7">Butters</strain>
        <tissue evidence="7">Head and leg muscle</tissue>
    </source>
</reference>
<dbReference type="STRING" id="1661398.A0A482VJ74"/>
<accession>A0A482VJ74</accession>
<dbReference type="FunFam" id="3.30.300.30:FF:000007">
    <property type="entry name" value="4-coumarate--CoA ligase 2"/>
    <property type="match status" value="1"/>
</dbReference>
<dbReference type="InterPro" id="IPR042099">
    <property type="entry name" value="ANL_N_sf"/>
</dbReference>
<dbReference type="InterPro" id="IPR000873">
    <property type="entry name" value="AMP-dep_synth/lig_dom"/>
</dbReference>
<evidence type="ECO:0000256" key="1">
    <source>
        <dbReference type="ARBA" id="ARBA00004275"/>
    </source>
</evidence>
<keyword evidence="8" id="KW-1185">Reference proteome</keyword>
<name>A0A482VJ74_ASBVE</name>
<protein>
    <submittedName>
        <fullName evidence="7">AMP-binding domain containing protein</fullName>
    </submittedName>
</protein>
<evidence type="ECO:0000256" key="4">
    <source>
        <dbReference type="ARBA" id="ARBA00023140"/>
    </source>
</evidence>
<organism evidence="7 8">
    <name type="scientific">Asbolus verrucosus</name>
    <name type="common">Desert ironclad beetle</name>
    <dbReference type="NCBI Taxonomy" id="1661398"/>
    <lineage>
        <taxon>Eukaryota</taxon>
        <taxon>Metazoa</taxon>
        <taxon>Ecdysozoa</taxon>
        <taxon>Arthropoda</taxon>
        <taxon>Hexapoda</taxon>
        <taxon>Insecta</taxon>
        <taxon>Pterygota</taxon>
        <taxon>Neoptera</taxon>
        <taxon>Endopterygota</taxon>
        <taxon>Coleoptera</taxon>
        <taxon>Polyphaga</taxon>
        <taxon>Cucujiformia</taxon>
        <taxon>Tenebrionidae</taxon>
        <taxon>Pimeliinae</taxon>
        <taxon>Asbolus</taxon>
    </lineage>
</organism>
<dbReference type="Proteomes" id="UP000292052">
    <property type="component" value="Unassembled WGS sequence"/>
</dbReference>
<comment type="similarity">
    <text evidence="2">Belongs to the ATP-dependent AMP-binding enzyme family.</text>
</comment>
<sequence>IDGTTGKSETYASVKQRSTRLAIELQKRGITHEDVIVFCSSNTLDVVIPMLATFYMGAKVANLEPSLSVTHTKHLLTLVVPKIIFVEEASFSLIEKSLEDTNFQSEVIVFGHSRIYSTFSNLMKPQENEKSFRPVDVDIHEIALIQCGVRGAVLHFTTMYWMTAMIMLTCSFKSGNYKIFCRNPRAEDTFTIIAKYKLTDFENAKKYDVSSVRLVLLGGTSMASFQFEKVNDLFKSAIVTQAYGMSEVGMITSFTPELDEELVKKKLGSSGKPSPGLCIKVVDPDTRELVGSDQKGEICITTPSMMKGYYKMDNSHVFVSDGSLKTGDIGYYDKDGCVYIIETIKEMFKYQSCHIIPSSIEAVLLEHFAIKEAVVFGIPREMDGEIPAACIILKDECSTSEEEINEFVEKRVSNREKLRGGITFVKTLPKTPSGKVIRREVRDFVIKSNA</sequence>
<gene>
    <name evidence="7" type="ORF">BDFB_009253</name>
</gene>
<dbReference type="Pfam" id="PF00501">
    <property type="entry name" value="AMP-binding"/>
    <property type="match status" value="2"/>
</dbReference>